<feature type="compositionally biased region" description="Pro residues" evidence="5">
    <location>
        <begin position="155"/>
        <end position="166"/>
    </location>
</feature>
<dbReference type="InterPro" id="IPR035985">
    <property type="entry name" value="Ubiquitin-activating_enz"/>
</dbReference>
<gene>
    <name evidence="6" type="ORF">BDP27DRAFT_1371484</name>
</gene>
<sequence length="202" mass="22070">MGFVTAASNLRSASYRIEEKTRWEVPVKEIAGNIIPAITTTSTIISLVPSPASIPKISRQASQRTSTIQSCHPTQYYHTFKLFKAGSGGCGIYRNMYTKILWDEGVLAGFRLGDNDGSTLESFRGKFVNRGDEALRKGTGQLSPWQLGPLLTHPPSGPSFIPPNPLHKPSRKKTRPASPIYPPVSLKSSALNANVIVVFDMD</sequence>
<dbReference type="GO" id="GO:0005524">
    <property type="term" value="F:ATP binding"/>
    <property type="evidence" value="ECO:0007669"/>
    <property type="project" value="UniProtKB-KW"/>
</dbReference>
<keyword evidence="3" id="KW-0067">ATP-binding</keyword>
<dbReference type="GO" id="GO:0008641">
    <property type="term" value="F:ubiquitin-like modifier activating enzyme activity"/>
    <property type="evidence" value="ECO:0007669"/>
    <property type="project" value="InterPro"/>
</dbReference>
<evidence type="ECO:0000256" key="5">
    <source>
        <dbReference type="SAM" id="MobiDB-lite"/>
    </source>
</evidence>
<dbReference type="EMBL" id="JADNRY010000301">
    <property type="protein sequence ID" value="KAF9059436.1"/>
    <property type="molecule type" value="Genomic_DNA"/>
</dbReference>
<reference evidence="6" key="1">
    <citation type="submission" date="2020-11" db="EMBL/GenBank/DDBJ databases">
        <authorList>
            <consortium name="DOE Joint Genome Institute"/>
            <person name="Ahrendt S."/>
            <person name="Riley R."/>
            <person name="Andreopoulos W."/>
            <person name="Labutti K."/>
            <person name="Pangilinan J."/>
            <person name="Ruiz-Duenas F.J."/>
            <person name="Barrasa J.M."/>
            <person name="Sanchez-Garcia M."/>
            <person name="Camarero S."/>
            <person name="Miyauchi S."/>
            <person name="Serrano A."/>
            <person name="Linde D."/>
            <person name="Babiker R."/>
            <person name="Drula E."/>
            <person name="Ayuso-Fernandez I."/>
            <person name="Pacheco R."/>
            <person name="Padilla G."/>
            <person name="Ferreira P."/>
            <person name="Barriuso J."/>
            <person name="Kellner H."/>
            <person name="Castanera R."/>
            <person name="Alfaro M."/>
            <person name="Ramirez L."/>
            <person name="Pisabarro A.G."/>
            <person name="Kuo A."/>
            <person name="Tritt A."/>
            <person name="Lipzen A."/>
            <person name="He G."/>
            <person name="Yan M."/>
            <person name="Ng V."/>
            <person name="Cullen D."/>
            <person name="Martin F."/>
            <person name="Rosso M.-N."/>
            <person name="Henrissat B."/>
            <person name="Hibbett D."/>
            <person name="Martinez A.T."/>
            <person name="Grigoriev I.V."/>
        </authorList>
    </citation>
    <scope>NUCLEOTIDE SEQUENCE</scope>
    <source>
        <strain evidence="6">AH 40177</strain>
    </source>
</reference>
<evidence type="ECO:0000313" key="7">
    <source>
        <dbReference type="Proteomes" id="UP000772434"/>
    </source>
</evidence>
<evidence type="ECO:0000256" key="3">
    <source>
        <dbReference type="ARBA" id="ARBA00022840"/>
    </source>
</evidence>
<evidence type="ECO:0000256" key="1">
    <source>
        <dbReference type="ARBA" id="ARBA00022741"/>
    </source>
</evidence>
<proteinExistence type="predicted"/>
<comment type="pathway">
    <text evidence="4">Protein modification.</text>
</comment>
<protein>
    <submittedName>
        <fullName evidence="6">Uncharacterized protein</fullName>
    </submittedName>
</protein>
<evidence type="ECO:0000313" key="6">
    <source>
        <dbReference type="EMBL" id="KAF9059436.1"/>
    </source>
</evidence>
<organism evidence="6 7">
    <name type="scientific">Rhodocollybia butyracea</name>
    <dbReference type="NCBI Taxonomy" id="206335"/>
    <lineage>
        <taxon>Eukaryota</taxon>
        <taxon>Fungi</taxon>
        <taxon>Dikarya</taxon>
        <taxon>Basidiomycota</taxon>
        <taxon>Agaricomycotina</taxon>
        <taxon>Agaricomycetes</taxon>
        <taxon>Agaricomycetidae</taxon>
        <taxon>Agaricales</taxon>
        <taxon>Marasmiineae</taxon>
        <taxon>Omphalotaceae</taxon>
        <taxon>Rhodocollybia</taxon>
    </lineage>
</organism>
<dbReference type="Gene3D" id="1.10.10.520">
    <property type="entry name" value="Ubiquitin activating enzymes (Uba3). Chain: B, domain 2"/>
    <property type="match status" value="1"/>
</dbReference>
<dbReference type="InterPro" id="IPR023318">
    <property type="entry name" value="Ub_act_enz_dom_a_sf"/>
</dbReference>
<dbReference type="AlphaFoldDB" id="A0A9P5P704"/>
<keyword evidence="7" id="KW-1185">Reference proteome</keyword>
<evidence type="ECO:0000256" key="4">
    <source>
        <dbReference type="ARBA" id="ARBA00043952"/>
    </source>
</evidence>
<accession>A0A9P5P704</accession>
<evidence type="ECO:0000256" key="2">
    <source>
        <dbReference type="ARBA" id="ARBA00022786"/>
    </source>
</evidence>
<name>A0A9P5P704_9AGAR</name>
<comment type="caution">
    <text evidence="6">The sequence shown here is derived from an EMBL/GenBank/DDBJ whole genome shotgun (WGS) entry which is preliminary data.</text>
</comment>
<dbReference type="Proteomes" id="UP000772434">
    <property type="component" value="Unassembled WGS sequence"/>
</dbReference>
<dbReference type="SUPFAM" id="SSF69572">
    <property type="entry name" value="Activating enzymes of the ubiquitin-like proteins"/>
    <property type="match status" value="1"/>
</dbReference>
<keyword evidence="2" id="KW-0833">Ubl conjugation pathway</keyword>
<feature type="region of interest" description="Disordered" evidence="5">
    <location>
        <begin position="153"/>
        <end position="181"/>
    </location>
</feature>
<keyword evidence="1" id="KW-0547">Nucleotide-binding</keyword>